<dbReference type="Proteomes" id="UP000571950">
    <property type="component" value="Unassembled WGS sequence"/>
</dbReference>
<organism evidence="1 2">
    <name type="scientific">Sphingobium jiangsuense</name>
    <dbReference type="NCBI Taxonomy" id="870476"/>
    <lineage>
        <taxon>Bacteria</taxon>
        <taxon>Pseudomonadati</taxon>
        <taxon>Pseudomonadota</taxon>
        <taxon>Alphaproteobacteria</taxon>
        <taxon>Sphingomonadales</taxon>
        <taxon>Sphingomonadaceae</taxon>
        <taxon>Sphingobium</taxon>
    </lineage>
</organism>
<name>A0A7W6BSI1_9SPHN</name>
<comment type="caution">
    <text evidence="1">The sequence shown here is derived from an EMBL/GenBank/DDBJ whole genome shotgun (WGS) entry which is preliminary data.</text>
</comment>
<sequence>MSDATPLRHLDESENAFVLLSGSDCGRSPFLASAKFASRKNGKAVVARQIIKAL</sequence>
<dbReference type="EMBL" id="JACIDT010000017">
    <property type="protein sequence ID" value="MBB3927968.1"/>
    <property type="molecule type" value="Genomic_DNA"/>
</dbReference>
<protein>
    <submittedName>
        <fullName evidence="1">Uncharacterized protein</fullName>
    </submittedName>
</protein>
<proteinExistence type="predicted"/>
<evidence type="ECO:0000313" key="1">
    <source>
        <dbReference type="EMBL" id="MBB3927968.1"/>
    </source>
</evidence>
<reference evidence="1 2" key="1">
    <citation type="submission" date="2020-08" db="EMBL/GenBank/DDBJ databases">
        <title>Genomic Encyclopedia of Type Strains, Phase IV (KMG-IV): sequencing the most valuable type-strain genomes for metagenomic binning, comparative biology and taxonomic classification.</title>
        <authorList>
            <person name="Goeker M."/>
        </authorList>
    </citation>
    <scope>NUCLEOTIDE SEQUENCE [LARGE SCALE GENOMIC DNA]</scope>
    <source>
        <strain evidence="1 2">DSM 26189</strain>
    </source>
</reference>
<accession>A0A7W6BSI1</accession>
<keyword evidence="2" id="KW-1185">Reference proteome</keyword>
<dbReference type="AlphaFoldDB" id="A0A7W6BSI1"/>
<gene>
    <name evidence="1" type="ORF">GGR43_003707</name>
</gene>
<evidence type="ECO:0000313" key="2">
    <source>
        <dbReference type="Proteomes" id="UP000571950"/>
    </source>
</evidence>